<sequence>MIFSLSVPVCLSVCLRLFLLLSISPLLLSFCLFLLIHFPSRFHLTPPQRRVRARVGSRATAQAGPSSTTQKQRDYSRHPIIYTERGVRQTIYTYATDGQTARISSAEPAPTSQPASCASTCVYLLSTRLSSVGSE</sequence>
<proteinExistence type="predicted"/>
<gene>
    <name evidence="3" type="ORF">IWZ03DRAFT_244369</name>
</gene>
<comment type="caution">
    <text evidence="3">The sequence shown here is derived from an EMBL/GenBank/DDBJ whole genome shotgun (WGS) entry which is preliminary data.</text>
</comment>
<organism evidence="3 4">
    <name type="scientific">Phyllosticta citriasiana</name>
    <dbReference type="NCBI Taxonomy" id="595635"/>
    <lineage>
        <taxon>Eukaryota</taxon>
        <taxon>Fungi</taxon>
        <taxon>Dikarya</taxon>
        <taxon>Ascomycota</taxon>
        <taxon>Pezizomycotina</taxon>
        <taxon>Dothideomycetes</taxon>
        <taxon>Dothideomycetes incertae sedis</taxon>
        <taxon>Botryosphaeriales</taxon>
        <taxon>Phyllostictaceae</taxon>
        <taxon>Phyllosticta</taxon>
    </lineage>
</organism>
<evidence type="ECO:0008006" key="5">
    <source>
        <dbReference type="Google" id="ProtNLM"/>
    </source>
</evidence>
<feature type="transmembrane region" description="Helical" evidence="2">
    <location>
        <begin position="15"/>
        <end position="36"/>
    </location>
</feature>
<keyword evidence="4" id="KW-1185">Reference proteome</keyword>
<keyword evidence="2" id="KW-0472">Membrane</keyword>
<accession>A0ABR1KFU2</accession>
<evidence type="ECO:0000313" key="4">
    <source>
        <dbReference type="Proteomes" id="UP001363622"/>
    </source>
</evidence>
<feature type="compositionally biased region" description="Polar residues" evidence="1">
    <location>
        <begin position="59"/>
        <end position="70"/>
    </location>
</feature>
<name>A0ABR1KFU2_9PEZI</name>
<evidence type="ECO:0000313" key="3">
    <source>
        <dbReference type="EMBL" id="KAK7513910.1"/>
    </source>
</evidence>
<dbReference type="EMBL" id="JBBPHU010000009">
    <property type="protein sequence ID" value="KAK7513910.1"/>
    <property type="molecule type" value="Genomic_DNA"/>
</dbReference>
<reference evidence="3 4" key="1">
    <citation type="submission" date="2024-04" db="EMBL/GenBank/DDBJ databases">
        <title>Phyllosticta paracitricarpa is synonymous to the EU quarantine fungus P. citricarpa based on phylogenomic analyses.</title>
        <authorList>
            <consortium name="Lawrence Berkeley National Laboratory"/>
            <person name="Van Ingen-Buijs V.A."/>
            <person name="Van Westerhoven A.C."/>
            <person name="Haridas S."/>
            <person name="Skiadas P."/>
            <person name="Martin F."/>
            <person name="Groenewald J.Z."/>
            <person name="Crous P.W."/>
            <person name="Seidl M.F."/>
        </authorList>
    </citation>
    <scope>NUCLEOTIDE SEQUENCE [LARGE SCALE GENOMIC DNA]</scope>
    <source>
        <strain evidence="3 4">CBS 123371</strain>
    </source>
</reference>
<evidence type="ECO:0000256" key="2">
    <source>
        <dbReference type="SAM" id="Phobius"/>
    </source>
</evidence>
<feature type="region of interest" description="Disordered" evidence="1">
    <location>
        <begin position="53"/>
        <end position="76"/>
    </location>
</feature>
<protein>
    <recommendedName>
        <fullName evidence="5">Secreted protein</fullName>
    </recommendedName>
</protein>
<dbReference type="Proteomes" id="UP001363622">
    <property type="component" value="Unassembled WGS sequence"/>
</dbReference>
<keyword evidence="2" id="KW-0812">Transmembrane</keyword>
<evidence type="ECO:0000256" key="1">
    <source>
        <dbReference type="SAM" id="MobiDB-lite"/>
    </source>
</evidence>
<keyword evidence="2" id="KW-1133">Transmembrane helix</keyword>